<keyword evidence="2" id="KW-0175">Coiled coil</keyword>
<proteinExistence type="inferred from homology"/>
<dbReference type="Gene3D" id="2.40.50.100">
    <property type="match status" value="1"/>
</dbReference>
<protein>
    <submittedName>
        <fullName evidence="4">Efflux RND transporter periplasmic adaptor subunit</fullName>
    </submittedName>
</protein>
<sequence>MIRPRFGAAQGRKTTYLWLAGLLCLTTLPARPLQAQPPVAVEITQPQTVPAQHDVRFIGTIEAPETYPASFRSGGRITQMAVDTGDHVAKGDIIATLDQTAAQASLDAAKASLTSAQAQLDQTRQARDRAQGLLARGTGTQDALDEATQNFLQAKAGFDQAQAQLETAQQGMDDTVLRAIDNAVITERAAEIDEVVSAGQEVVMLANETAREAVFQAPDIAGLAGLAGRSITVESPAQTTPLNAKITEVSPQLSDTGTVTIKARIDDASAQPPRIGTLITGQISLPQPQRLALPWDALVSGPEGDAVWVVDPQSMQIRLTPVEIAAYSTTQIELVPSSAITADMKIVATGADGLFDGQTVTETRGDSQ</sequence>
<dbReference type="Gene3D" id="2.40.420.20">
    <property type="match status" value="1"/>
</dbReference>
<dbReference type="RefSeq" id="WP_406720600.1">
    <property type="nucleotide sequence ID" value="NZ_CP135443.1"/>
</dbReference>
<evidence type="ECO:0000256" key="3">
    <source>
        <dbReference type="SAM" id="SignalP"/>
    </source>
</evidence>
<feature type="signal peptide" evidence="3">
    <location>
        <begin position="1"/>
        <end position="35"/>
    </location>
</feature>
<reference evidence="4 5" key="1">
    <citation type="submission" date="2023-09" db="EMBL/GenBank/DDBJ databases">
        <title>Thioclava shenzhenensis sp. nov., a multidrug resistant bacteria-antagonizing species isolated from coastal seawater.</title>
        <authorList>
            <person name="Long M."/>
        </authorList>
    </citation>
    <scope>NUCLEOTIDE SEQUENCE [LARGE SCALE GENOMIC DNA]</scope>
    <source>
        <strain evidence="4 5">FTW29</strain>
    </source>
</reference>
<evidence type="ECO:0000256" key="2">
    <source>
        <dbReference type="SAM" id="Coils"/>
    </source>
</evidence>
<dbReference type="NCBIfam" id="TIGR01730">
    <property type="entry name" value="RND_mfp"/>
    <property type="match status" value="1"/>
</dbReference>
<name>A0ABZ1DWW0_9RHOB</name>
<comment type="similarity">
    <text evidence="1">Belongs to the membrane fusion protein (MFP) (TC 8.A.1) family.</text>
</comment>
<dbReference type="Gene3D" id="2.40.30.170">
    <property type="match status" value="1"/>
</dbReference>
<dbReference type="Gene3D" id="1.10.287.470">
    <property type="entry name" value="Helix hairpin bin"/>
    <property type="match status" value="1"/>
</dbReference>
<dbReference type="SUPFAM" id="SSF111369">
    <property type="entry name" value="HlyD-like secretion proteins"/>
    <property type="match status" value="1"/>
</dbReference>
<dbReference type="EMBL" id="CP135443">
    <property type="protein sequence ID" value="WRY33259.1"/>
    <property type="molecule type" value="Genomic_DNA"/>
</dbReference>
<accession>A0ABZ1DWW0</accession>
<evidence type="ECO:0000313" key="4">
    <source>
        <dbReference type="EMBL" id="WRY33259.1"/>
    </source>
</evidence>
<keyword evidence="5" id="KW-1185">Reference proteome</keyword>
<dbReference type="InterPro" id="IPR006143">
    <property type="entry name" value="RND_pump_MFP"/>
</dbReference>
<dbReference type="Proteomes" id="UP001623290">
    <property type="component" value="Chromosome"/>
</dbReference>
<feature type="coiled-coil region" evidence="2">
    <location>
        <begin position="106"/>
        <end position="133"/>
    </location>
</feature>
<evidence type="ECO:0000313" key="5">
    <source>
        <dbReference type="Proteomes" id="UP001623290"/>
    </source>
</evidence>
<keyword evidence="3" id="KW-0732">Signal</keyword>
<organism evidence="4 5">
    <name type="scientific">Thioclava litoralis</name>
    <dbReference type="NCBI Taxonomy" id="3076557"/>
    <lineage>
        <taxon>Bacteria</taxon>
        <taxon>Pseudomonadati</taxon>
        <taxon>Pseudomonadota</taxon>
        <taxon>Alphaproteobacteria</taxon>
        <taxon>Rhodobacterales</taxon>
        <taxon>Paracoccaceae</taxon>
        <taxon>Thioclava</taxon>
    </lineage>
</organism>
<evidence type="ECO:0000256" key="1">
    <source>
        <dbReference type="ARBA" id="ARBA00009477"/>
    </source>
</evidence>
<gene>
    <name evidence="4" type="ORF">RPE78_11275</name>
</gene>
<feature type="chain" id="PRO_5045781134" evidence="3">
    <location>
        <begin position="36"/>
        <end position="368"/>
    </location>
</feature>
<dbReference type="PANTHER" id="PTHR30469:SF15">
    <property type="entry name" value="HLYD FAMILY OF SECRETION PROTEINS"/>
    <property type="match status" value="1"/>
</dbReference>
<dbReference type="PANTHER" id="PTHR30469">
    <property type="entry name" value="MULTIDRUG RESISTANCE PROTEIN MDTA"/>
    <property type="match status" value="1"/>
</dbReference>